<keyword evidence="2" id="KW-1185">Reference proteome</keyword>
<organism evidence="1 2">
    <name type="scientific">Platanthera zijinensis</name>
    <dbReference type="NCBI Taxonomy" id="2320716"/>
    <lineage>
        <taxon>Eukaryota</taxon>
        <taxon>Viridiplantae</taxon>
        <taxon>Streptophyta</taxon>
        <taxon>Embryophyta</taxon>
        <taxon>Tracheophyta</taxon>
        <taxon>Spermatophyta</taxon>
        <taxon>Magnoliopsida</taxon>
        <taxon>Liliopsida</taxon>
        <taxon>Asparagales</taxon>
        <taxon>Orchidaceae</taxon>
        <taxon>Orchidoideae</taxon>
        <taxon>Orchideae</taxon>
        <taxon>Orchidinae</taxon>
        <taxon>Platanthera</taxon>
    </lineage>
</organism>
<evidence type="ECO:0000313" key="2">
    <source>
        <dbReference type="Proteomes" id="UP001418222"/>
    </source>
</evidence>
<reference evidence="1 2" key="1">
    <citation type="journal article" date="2022" name="Nat. Plants">
        <title>Genomes of leafy and leafless Platanthera orchids illuminate the evolution of mycoheterotrophy.</title>
        <authorList>
            <person name="Li M.H."/>
            <person name="Liu K.W."/>
            <person name="Li Z."/>
            <person name="Lu H.C."/>
            <person name="Ye Q.L."/>
            <person name="Zhang D."/>
            <person name="Wang J.Y."/>
            <person name="Li Y.F."/>
            <person name="Zhong Z.M."/>
            <person name="Liu X."/>
            <person name="Yu X."/>
            <person name="Liu D.K."/>
            <person name="Tu X.D."/>
            <person name="Liu B."/>
            <person name="Hao Y."/>
            <person name="Liao X.Y."/>
            <person name="Jiang Y.T."/>
            <person name="Sun W.H."/>
            <person name="Chen J."/>
            <person name="Chen Y.Q."/>
            <person name="Ai Y."/>
            <person name="Zhai J.W."/>
            <person name="Wu S.S."/>
            <person name="Zhou Z."/>
            <person name="Hsiao Y.Y."/>
            <person name="Wu W.L."/>
            <person name="Chen Y.Y."/>
            <person name="Lin Y.F."/>
            <person name="Hsu J.L."/>
            <person name="Li C.Y."/>
            <person name="Wang Z.W."/>
            <person name="Zhao X."/>
            <person name="Zhong W.Y."/>
            <person name="Ma X.K."/>
            <person name="Ma L."/>
            <person name="Huang J."/>
            <person name="Chen G.Z."/>
            <person name="Huang M.Z."/>
            <person name="Huang L."/>
            <person name="Peng D.H."/>
            <person name="Luo Y.B."/>
            <person name="Zou S.Q."/>
            <person name="Chen S.P."/>
            <person name="Lan S."/>
            <person name="Tsai W.C."/>
            <person name="Van de Peer Y."/>
            <person name="Liu Z.J."/>
        </authorList>
    </citation>
    <scope>NUCLEOTIDE SEQUENCE [LARGE SCALE GENOMIC DNA]</scope>
    <source>
        <strain evidence="1">Lor287</strain>
    </source>
</reference>
<protein>
    <submittedName>
        <fullName evidence="1">Uncharacterized protein</fullName>
    </submittedName>
</protein>
<evidence type="ECO:0000313" key="1">
    <source>
        <dbReference type="EMBL" id="KAK8941364.1"/>
    </source>
</evidence>
<proteinExistence type="predicted"/>
<dbReference type="Proteomes" id="UP001418222">
    <property type="component" value="Unassembled WGS sequence"/>
</dbReference>
<gene>
    <name evidence="1" type="ORF">KSP39_PZI010634</name>
</gene>
<dbReference type="AlphaFoldDB" id="A0AAP0BLX9"/>
<sequence>MTGRNQEITPLVRNYKRSLLRSNNPIELSMTVSVIPSTIPGISINPILAIA</sequence>
<name>A0AAP0BLX9_9ASPA</name>
<accession>A0AAP0BLX9</accession>
<comment type="caution">
    <text evidence="1">The sequence shown here is derived from an EMBL/GenBank/DDBJ whole genome shotgun (WGS) entry which is preliminary data.</text>
</comment>
<dbReference type="EMBL" id="JBBWWQ010000008">
    <property type="protein sequence ID" value="KAK8941364.1"/>
    <property type="molecule type" value="Genomic_DNA"/>
</dbReference>